<evidence type="ECO:0000256" key="8">
    <source>
        <dbReference type="ARBA" id="ARBA00022833"/>
    </source>
</evidence>
<evidence type="ECO:0000256" key="11">
    <source>
        <dbReference type="ARBA" id="ARBA00022917"/>
    </source>
</evidence>
<keyword evidence="12 15" id="KW-0030">Aminoacyl-tRNA synthetase</keyword>
<keyword evidence="8 15" id="KW-0862">Zinc</keyword>
<evidence type="ECO:0000313" key="18">
    <source>
        <dbReference type="Proteomes" id="UP001497472"/>
    </source>
</evidence>
<dbReference type="InterPro" id="IPR018165">
    <property type="entry name" value="Ala-tRNA-synth_IIc_core"/>
</dbReference>
<evidence type="ECO:0000256" key="4">
    <source>
        <dbReference type="ARBA" id="ARBA00022555"/>
    </source>
</evidence>
<dbReference type="GO" id="GO:0005739">
    <property type="term" value="C:mitochondrion"/>
    <property type="evidence" value="ECO:0007669"/>
    <property type="project" value="TreeGrafter"/>
</dbReference>
<dbReference type="Proteomes" id="UP001497472">
    <property type="component" value="Unassembled WGS sequence"/>
</dbReference>
<reference evidence="17 18" key="1">
    <citation type="submission" date="2023-11" db="EMBL/GenBank/DDBJ databases">
        <authorList>
            <person name="Okamura Y."/>
        </authorList>
    </citation>
    <scope>NUCLEOTIDE SEQUENCE [LARGE SCALE GENOMIC DNA]</scope>
</reference>
<comment type="caution">
    <text evidence="17">The sequence shown here is derived from an EMBL/GenBank/DDBJ whole genome shotgun (WGS) entry which is preliminary data.</text>
</comment>
<evidence type="ECO:0000256" key="6">
    <source>
        <dbReference type="ARBA" id="ARBA00022723"/>
    </source>
</evidence>
<feature type="binding site" evidence="15">
    <location>
        <position position="737"/>
    </location>
    <ligand>
        <name>Zn(2+)</name>
        <dbReference type="ChEBI" id="CHEBI:29105"/>
    </ligand>
</feature>
<evidence type="ECO:0000256" key="13">
    <source>
        <dbReference type="ARBA" id="ARBA00032577"/>
    </source>
</evidence>
<comment type="cofactor">
    <cofactor evidence="15">
        <name>Zn(2+)</name>
        <dbReference type="ChEBI" id="CHEBI:29105"/>
    </cofactor>
    <text evidence="15">Binds 1 zinc ion per subunit.</text>
</comment>
<keyword evidence="4 15" id="KW-0820">tRNA-binding</keyword>
<dbReference type="InterPro" id="IPR018163">
    <property type="entry name" value="Thr/Ala-tRNA-synth_IIc_edit"/>
</dbReference>
<keyword evidence="9 15" id="KW-0067">ATP-binding</keyword>
<feature type="binding site" evidence="15">
    <location>
        <position position="633"/>
    </location>
    <ligand>
        <name>Zn(2+)</name>
        <dbReference type="ChEBI" id="CHEBI:29105"/>
    </ligand>
</feature>
<keyword evidence="7 15" id="KW-0547">Nucleotide-binding</keyword>
<gene>
    <name evidence="17" type="ORF">LNINA_LOCUS6941</name>
</gene>
<dbReference type="AlphaFoldDB" id="A0AAV1JDR3"/>
<evidence type="ECO:0000256" key="2">
    <source>
        <dbReference type="ARBA" id="ARBA00013168"/>
    </source>
</evidence>
<dbReference type="Gene3D" id="3.30.980.10">
    <property type="entry name" value="Threonyl-trna Synthetase, Chain A, domain 2"/>
    <property type="match status" value="1"/>
</dbReference>
<evidence type="ECO:0000256" key="1">
    <source>
        <dbReference type="ARBA" id="ARBA00008429"/>
    </source>
</evidence>
<dbReference type="InterPro" id="IPR012947">
    <property type="entry name" value="tRNA_SAD"/>
</dbReference>
<evidence type="ECO:0000256" key="5">
    <source>
        <dbReference type="ARBA" id="ARBA00022598"/>
    </source>
</evidence>
<dbReference type="PRINTS" id="PR00980">
    <property type="entry name" value="TRNASYNTHALA"/>
</dbReference>
<dbReference type="Gene3D" id="3.30.930.10">
    <property type="entry name" value="Bira Bifunctional Protein, Domain 2"/>
    <property type="match status" value="1"/>
</dbReference>
<dbReference type="GO" id="GO:0005524">
    <property type="term" value="F:ATP binding"/>
    <property type="evidence" value="ECO:0007669"/>
    <property type="project" value="UniProtKB-UniRule"/>
</dbReference>
<keyword evidence="18" id="KW-1185">Reference proteome</keyword>
<comment type="subunit">
    <text evidence="15">Monomer.</text>
</comment>
<dbReference type="Gene3D" id="2.40.30.130">
    <property type="match status" value="1"/>
</dbReference>
<dbReference type="InterPro" id="IPR018164">
    <property type="entry name" value="Ala-tRNA-synth_IIc_N"/>
</dbReference>
<keyword evidence="10 15" id="KW-0694">RNA-binding</keyword>
<dbReference type="InterPro" id="IPR009000">
    <property type="entry name" value="Transl_B-barrel_sf"/>
</dbReference>
<proteinExistence type="inferred from homology"/>
<evidence type="ECO:0000256" key="7">
    <source>
        <dbReference type="ARBA" id="ARBA00022741"/>
    </source>
</evidence>
<evidence type="ECO:0000256" key="9">
    <source>
        <dbReference type="ARBA" id="ARBA00022840"/>
    </source>
</evidence>
<evidence type="ECO:0000256" key="10">
    <source>
        <dbReference type="ARBA" id="ARBA00022884"/>
    </source>
</evidence>
<dbReference type="CDD" id="cd00673">
    <property type="entry name" value="AlaRS_core"/>
    <property type="match status" value="1"/>
</dbReference>
<protein>
    <recommendedName>
        <fullName evidence="3">Alanine--tRNA ligase</fullName>
        <ecNumber evidence="2">6.1.1.7</ecNumber>
    </recommendedName>
    <alternativeName>
        <fullName evidence="13">Alanyl-tRNA synthetase</fullName>
    </alternativeName>
</protein>
<dbReference type="InterPro" id="IPR018162">
    <property type="entry name" value="Ala-tRNA-ligase_IIc_anticod-bd"/>
</dbReference>
<feature type="binding site" evidence="15">
    <location>
        <position position="629"/>
    </location>
    <ligand>
        <name>Zn(2+)</name>
        <dbReference type="ChEBI" id="CHEBI:29105"/>
    </ligand>
</feature>
<keyword evidence="6 15" id="KW-0479">Metal-binding</keyword>
<dbReference type="SUPFAM" id="SSF50447">
    <property type="entry name" value="Translation proteins"/>
    <property type="match status" value="1"/>
</dbReference>
<keyword evidence="5 15" id="KW-0436">Ligase</keyword>
<evidence type="ECO:0000259" key="16">
    <source>
        <dbReference type="PROSITE" id="PS50860"/>
    </source>
</evidence>
<dbReference type="SMART" id="SM00863">
    <property type="entry name" value="tRNA_SAD"/>
    <property type="match status" value="1"/>
</dbReference>
<sequence length="1072" mass="119908">MLRIPVRSGISQKSLKIRTKSSSAYIRKSFIDYFIVNHGHKYVKSSSVVPLCDPTVPFVNAGMNQFKGVFLGTVDPPSARAVNSQKCVRVGGKHNDLDLVGLDSTHHTFFEMLGNWSFGDYYKKEACKMAWDLLLGPYRLKPDNLLVTYFGGDVSIGLTEDRECRDIWKEIGVPSSHLKDCDAKDNFWEMGLTGPCGPCTEIHYIHPDGSLTEIWNLVFIQCNREANGKVSHLRKHHVDTGMGLERMSALLQGVPSNYDTDLFRPIIAAIEKNSKVSAYGSSYSKDAILDQNYRRLADHARMISVCLADGVFPATSLNLKQIMRKSFKICSDVFQNPNLLNILYKHVAEILGNTYPELSIKEKDAILILEHEGDSYRKMRSNLKKKWKDLVKQYPEVEVLSDVELAGFALGYKEFKESVKKCESKIIPGEVVFKLYDTHGFQEDIIERIALLNNMEIDKKGFWKLLSQHKMRHKASFKEQNDRKGVLFDEALETIVKSGVKRTDDESKYKYRVVDDKVSFPPLRTRVVAILNENAEWIDFLEACETRPYYVVTESTNFYTEAGGQICDTGIIKFNKDIKLIVDSAFKIRDFVIHKGCFKILSDSKYVRNNDDVILEINNDRRLSLMRNHSGVHLLNAAIRRVLPDSVVCQIGSKVSATGLSLSLVVYGEKLSQKRMLAAEQLIRESIQSKAPVATRIIDSTQLTGEDAVMTVPGETYPEKGLRLVTYSAPLISRELCCGTHVPHAGVIDDFCLTSVKGATTHTPTLYALTGDYATQARELFCRTEKLSQVIDLADPERVKEEVDSIRQQLATLCEVGAPCGEHLACQKLLDTLLKKAANRNDVALQSIAETEIHEACYEAVRQGRRFVVHFLRCSYLMQPRAAALSLANTRTYPQTTMDIASNKSLHQNTDTGDYIRTYSKSPSTDTSQIVDEIIDNTGHLHPSIDKQAPLDTATSQVQISDVASGELPAMLMGCAGGVIVAVARVPQELVSETFTAEKWLSCILPIFQAEILPNTTGTSPLTHAQMNATKVSLINCEQMVQDAMRVAIKFAQSHIKDLGDGVGPTENRQQN</sequence>
<dbReference type="HAMAP" id="MF_00036_B">
    <property type="entry name" value="Ala_tRNA_synth_B"/>
    <property type="match status" value="1"/>
</dbReference>
<dbReference type="EMBL" id="CAVLEF010000009">
    <property type="protein sequence ID" value="CAK1547465.1"/>
    <property type="molecule type" value="Genomic_DNA"/>
</dbReference>
<feature type="domain" description="Alanyl-transfer RNA synthetases family profile" evidence="16">
    <location>
        <begin position="21"/>
        <end position="780"/>
    </location>
</feature>
<evidence type="ECO:0000313" key="17">
    <source>
        <dbReference type="EMBL" id="CAK1547465.1"/>
    </source>
</evidence>
<evidence type="ECO:0000256" key="12">
    <source>
        <dbReference type="ARBA" id="ARBA00023146"/>
    </source>
</evidence>
<dbReference type="GO" id="GO:0008270">
    <property type="term" value="F:zinc ion binding"/>
    <property type="evidence" value="ECO:0007669"/>
    <property type="project" value="UniProtKB-UniRule"/>
</dbReference>
<comment type="similarity">
    <text evidence="1">Belongs to the class-II aminoacyl-tRNA synthetase family. Alax-L subfamily.</text>
</comment>
<dbReference type="FunFam" id="3.30.930.10:FF:000011">
    <property type="entry name" value="Alanine--tRNA ligase, cytoplasmic"/>
    <property type="match status" value="1"/>
</dbReference>
<dbReference type="InterPro" id="IPR002318">
    <property type="entry name" value="Ala-tRNA-lgiase_IIc"/>
</dbReference>
<dbReference type="GO" id="GO:0004813">
    <property type="term" value="F:alanine-tRNA ligase activity"/>
    <property type="evidence" value="ECO:0007669"/>
    <property type="project" value="UniProtKB-UniRule"/>
</dbReference>
<dbReference type="EC" id="6.1.1.7" evidence="2"/>
<dbReference type="PROSITE" id="PS50860">
    <property type="entry name" value="AA_TRNA_LIGASE_II_ALA"/>
    <property type="match status" value="1"/>
</dbReference>
<dbReference type="InterPro" id="IPR050058">
    <property type="entry name" value="Ala-tRNA_ligase"/>
</dbReference>
<comment type="domain">
    <text evidence="15">Consists of three domains; the N-terminal catalytic domain, the editing domain and the C-terminal C-Ala domain. The editing domain removes incorrectly charged amino acids, while the C-Ala domain, along with tRNA(Ala), serves as a bridge to cooperatively bring together the editing and aminoacylation centers thus stimulating deacylation of misacylated tRNAs.</text>
</comment>
<name>A0AAV1JDR3_9NEOP</name>
<dbReference type="GO" id="GO:0006419">
    <property type="term" value="P:alanyl-tRNA aminoacylation"/>
    <property type="evidence" value="ECO:0007669"/>
    <property type="project" value="InterPro"/>
</dbReference>
<feature type="binding site" evidence="15">
    <location>
        <position position="741"/>
    </location>
    <ligand>
        <name>Zn(2+)</name>
        <dbReference type="ChEBI" id="CHEBI:29105"/>
    </ligand>
</feature>
<evidence type="ECO:0000256" key="3">
    <source>
        <dbReference type="ARBA" id="ARBA00017959"/>
    </source>
</evidence>
<dbReference type="PANTHER" id="PTHR11777">
    <property type="entry name" value="ALANYL-TRNA SYNTHETASE"/>
    <property type="match status" value="1"/>
</dbReference>
<dbReference type="SUPFAM" id="SSF55186">
    <property type="entry name" value="ThrRS/AlaRS common domain"/>
    <property type="match status" value="1"/>
</dbReference>
<dbReference type="GO" id="GO:0002161">
    <property type="term" value="F:aminoacyl-tRNA deacylase activity"/>
    <property type="evidence" value="ECO:0007669"/>
    <property type="project" value="TreeGrafter"/>
</dbReference>
<dbReference type="PANTHER" id="PTHR11777:SF39">
    <property type="entry name" value="ALANINE--TRNA LIGASE, MITOCHONDRIAL"/>
    <property type="match status" value="1"/>
</dbReference>
<evidence type="ECO:0000256" key="15">
    <source>
        <dbReference type="HAMAP-Rule" id="MF_03133"/>
    </source>
</evidence>
<dbReference type="GO" id="GO:0000049">
    <property type="term" value="F:tRNA binding"/>
    <property type="evidence" value="ECO:0007669"/>
    <property type="project" value="UniProtKB-KW"/>
</dbReference>
<comment type="function">
    <text evidence="15">Catalyzes the attachment of alanine to tRNA(Ala) in a two-step reaction: alanine is first activated by ATP to form Ala-AMP and then transferred to the acceptor end of tRNA(Ala). Also edits incorrectly charged tRNA(Ala) via its editing domain.</text>
</comment>
<organism evidence="17 18">
    <name type="scientific">Leptosia nina</name>
    <dbReference type="NCBI Taxonomy" id="320188"/>
    <lineage>
        <taxon>Eukaryota</taxon>
        <taxon>Metazoa</taxon>
        <taxon>Ecdysozoa</taxon>
        <taxon>Arthropoda</taxon>
        <taxon>Hexapoda</taxon>
        <taxon>Insecta</taxon>
        <taxon>Pterygota</taxon>
        <taxon>Neoptera</taxon>
        <taxon>Endopterygota</taxon>
        <taxon>Lepidoptera</taxon>
        <taxon>Glossata</taxon>
        <taxon>Ditrysia</taxon>
        <taxon>Papilionoidea</taxon>
        <taxon>Pieridae</taxon>
        <taxon>Pierinae</taxon>
        <taxon>Leptosia</taxon>
    </lineage>
</organism>
<dbReference type="InterPro" id="IPR023033">
    <property type="entry name" value="Ala_tRNA_ligase_euk/bac"/>
</dbReference>
<dbReference type="SUPFAM" id="SSF101353">
    <property type="entry name" value="Putative anticodon-binding domain of alanyl-tRNA synthetase (AlaRS)"/>
    <property type="match status" value="1"/>
</dbReference>
<dbReference type="SUPFAM" id="SSF55681">
    <property type="entry name" value="Class II aaRS and biotin synthetases"/>
    <property type="match status" value="1"/>
</dbReference>
<comment type="catalytic activity">
    <reaction evidence="14 15">
        <text>tRNA(Ala) + L-alanine + ATP = L-alanyl-tRNA(Ala) + AMP + diphosphate</text>
        <dbReference type="Rhea" id="RHEA:12540"/>
        <dbReference type="Rhea" id="RHEA-COMP:9657"/>
        <dbReference type="Rhea" id="RHEA-COMP:9923"/>
        <dbReference type="ChEBI" id="CHEBI:30616"/>
        <dbReference type="ChEBI" id="CHEBI:33019"/>
        <dbReference type="ChEBI" id="CHEBI:57972"/>
        <dbReference type="ChEBI" id="CHEBI:78442"/>
        <dbReference type="ChEBI" id="CHEBI:78497"/>
        <dbReference type="ChEBI" id="CHEBI:456215"/>
        <dbReference type="EC" id="6.1.1.7"/>
    </reaction>
</comment>
<dbReference type="InterPro" id="IPR045864">
    <property type="entry name" value="aa-tRNA-synth_II/BPL/LPL"/>
</dbReference>
<dbReference type="Pfam" id="PF01411">
    <property type="entry name" value="tRNA-synt_2c"/>
    <property type="match status" value="2"/>
</dbReference>
<accession>A0AAV1JDR3</accession>
<keyword evidence="11 15" id="KW-0648">Protein biosynthesis</keyword>
<evidence type="ECO:0000256" key="14">
    <source>
        <dbReference type="ARBA" id="ARBA00048300"/>
    </source>
</evidence>